<evidence type="ECO:0008006" key="3">
    <source>
        <dbReference type="Google" id="ProtNLM"/>
    </source>
</evidence>
<reference evidence="2" key="1">
    <citation type="submission" date="2016-11" db="EMBL/GenBank/DDBJ databases">
        <authorList>
            <person name="Varghese N."/>
            <person name="Submissions S."/>
        </authorList>
    </citation>
    <scope>NUCLEOTIDE SEQUENCE [LARGE SCALE GENOMIC DNA]</scope>
    <source>
        <strain evidence="2">CGMCC 1.8995</strain>
    </source>
</reference>
<protein>
    <recommendedName>
        <fullName evidence="3">Hemoglobin-like flavoprotein</fullName>
    </recommendedName>
</protein>
<proteinExistence type="predicted"/>
<keyword evidence="2" id="KW-1185">Reference proteome</keyword>
<dbReference type="OrthoDB" id="980856at2"/>
<dbReference type="InterPro" id="IPR012292">
    <property type="entry name" value="Globin/Proto"/>
</dbReference>
<dbReference type="InterPro" id="IPR009050">
    <property type="entry name" value="Globin-like_sf"/>
</dbReference>
<dbReference type="AlphaFoldDB" id="A0A1M5P068"/>
<dbReference type="SUPFAM" id="SSF46458">
    <property type="entry name" value="Globin-like"/>
    <property type="match status" value="1"/>
</dbReference>
<dbReference type="RefSeq" id="WP_073324352.1">
    <property type="nucleotide sequence ID" value="NZ_FQWD01000005.1"/>
</dbReference>
<gene>
    <name evidence="1" type="ORF">SAMN05216361_3410</name>
</gene>
<evidence type="ECO:0000313" key="1">
    <source>
        <dbReference type="EMBL" id="SHG94829.1"/>
    </source>
</evidence>
<dbReference type="GO" id="GO:0019825">
    <property type="term" value="F:oxygen binding"/>
    <property type="evidence" value="ECO:0007669"/>
    <property type="project" value="InterPro"/>
</dbReference>
<dbReference type="Gene3D" id="1.10.490.10">
    <property type="entry name" value="Globins"/>
    <property type="match status" value="1"/>
</dbReference>
<organism evidence="1 2">
    <name type="scientific">Marisediminitalea aggregata</name>
    <dbReference type="NCBI Taxonomy" id="634436"/>
    <lineage>
        <taxon>Bacteria</taxon>
        <taxon>Pseudomonadati</taxon>
        <taxon>Pseudomonadota</taxon>
        <taxon>Gammaproteobacteria</taxon>
        <taxon>Alteromonadales</taxon>
        <taxon>Alteromonadaceae</taxon>
        <taxon>Marisediminitalea</taxon>
    </lineage>
</organism>
<dbReference type="Proteomes" id="UP000184520">
    <property type="component" value="Unassembled WGS sequence"/>
</dbReference>
<dbReference type="GO" id="GO:0020037">
    <property type="term" value="F:heme binding"/>
    <property type="evidence" value="ECO:0007669"/>
    <property type="project" value="InterPro"/>
</dbReference>
<name>A0A1M5P068_9ALTE</name>
<accession>A0A1M5P068</accession>
<dbReference type="EMBL" id="FQWD01000005">
    <property type="protein sequence ID" value="SHG94829.1"/>
    <property type="molecule type" value="Genomic_DNA"/>
</dbReference>
<sequence>MNYVLSSADKADLIASLARLTACGGLFYRTFYEEFIAADRRIKQLMSDTDSSRRQRILAQSLTFTVLGADGVTAPQELRKLIDSHGPNGLNISADMMMKWRGALLRAVEKHDPEYNNNVEHIWGTAALRLIEHFQPPDA</sequence>
<evidence type="ECO:0000313" key="2">
    <source>
        <dbReference type="Proteomes" id="UP000184520"/>
    </source>
</evidence>